<evidence type="ECO:0000313" key="2">
    <source>
        <dbReference type="Proteomes" id="UP000677082"/>
    </source>
</evidence>
<dbReference type="SUPFAM" id="SSF52402">
    <property type="entry name" value="Adenine nucleotide alpha hydrolases-like"/>
    <property type="match status" value="1"/>
</dbReference>
<protein>
    <recommendedName>
        <fullName evidence="3">Phosphoadenosine phosphosulphate reductase domain-containing protein</fullName>
    </recommendedName>
</protein>
<dbReference type="Gene3D" id="3.40.50.620">
    <property type="entry name" value="HUPs"/>
    <property type="match status" value="1"/>
</dbReference>
<gene>
    <name evidence="1" type="ORF">Ato02nite_098550</name>
</gene>
<evidence type="ECO:0008006" key="3">
    <source>
        <dbReference type="Google" id="ProtNLM"/>
    </source>
</evidence>
<dbReference type="InterPro" id="IPR014729">
    <property type="entry name" value="Rossmann-like_a/b/a_fold"/>
</dbReference>
<accession>A0A919WD46</accession>
<name>A0A919WD46_9ACTN</name>
<comment type="caution">
    <text evidence="1">The sequence shown here is derived from an EMBL/GenBank/DDBJ whole genome shotgun (WGS) entry which is preliminary data.</text>
</comment>
<dbReference type="AlphaFoldDB" id="A0A919WD46"/>
<keyword evidence="2" id="KW-1185">Reference proteome</keyword>
<dbReference type="EMBL" id="BOQN01000177">
    <property type="protein sequence ID" value="GIM98062.1"/>
    <property type="molecule type" value="Genomic_DNA"/>
</dbReference>
<reference evidence="1 2" key="1">
    <citation type="submission" date="2021-03" db="EMBL/GenBank/DDBJ databases">
        <title>Whole genome shotgun sequence of Actinoplanes toevensis NBRC 105298.</title>
        <authorList>
            <person name="Komaki H."/>
            <person name="Tamura T."/>
        </authorList>
    </citation>
    <scope>NUCLEOTIDE SEQUENCE [LARGE SCALE GENOMIC DNA]</scope>
    <source>
        <strain evidence="1 2">NBRC 105298</strain>
    </source>
</reference>
<proteinExistence type="predicted"/>
<dbReference type="RefSeq" id="WP_213013682.1">
    <property type="nucleotide sequence ID" value="NZ_BOQN01000177.1"/>
</dbReference>
<dbReference type="Proteomes" id="UP000677082">
    <property type="component" value="Unassembled WGS sequence"/>
</dbReference>
<sequence>MTRHIVQFSGGIGSWATAMRVAARYGTQDLVLLAADTKTEDPDLWRFVADAGAHLGVTPVIVADGRTPWQVFADQRFLGNARIAPCSVHLKQRPCRAWLNQHADPADTVLYVGIDWSEHRRVPAIEHGWTPWTVKFPMCEPPHLSKQQMLDWAHAEGLQTPRLYEQGFRHNNCFGACVRAGQRQWLHLLEVAPHRFLAAEAEEEKLRRRLGNVAILKQRRAGVSYPLPLRELRRRVQRGDHAA</sequence>
<organism evidence="1 2">
    <name type="scientific">Paractinoplanes toevensis</name>
    <dbReference type="NCBI Taxonomy" id="571911"/>
    <lineage>
        <taxon>Bacteria</taxon>
        <taxon>Bacillati</taxon>
        <taxon>Actinomycetota</taxon>
        <taxon>Actinomycetes</taxon>
        <taxon>Micromonosporales</taxon>
        <taxon>Micromonosporaceae</taxon>
        <taxon>Paractinoplanes</taxon>
    </lineage>
</organism>
<evidence type="ECO:0000313" key="1">
    <source>
        <dbReference type="EMBL" id="GIM98062.1"/>
    </source>
</evidence>